<feature type="region of interest" description="Disordered" evidence="1">
    <location>
        <begin position="1"/>
        <end position="30"/>
    </location>
</feature>
<evidence type="ECO:0008006" key="4">
    <source>
        <dbReference type="Google" id="ProtNLM"/>
    </source>
</evidence>
<dbReference type="PANTHER" id="PTHR21310">
    <property type="entry name" value="AMINOGLYCOSIDE PHOSPHOTRANSFERASE-RELATED-RELATED"/>
    <property type="match status" value="1"/>
</dbReference>
<accession>A0ABQ0CX82</accession>
<dbReference type="PANTHER" id="PTHR21310:SF58">
    <property type="entry name" value="AMINOGLYCOSIDE PHOSPHOTRANSFERASE DOMAIN-CONTAINING PROTEIN"/>
    <property type="match status" value="1"/>
</dbReference>
<proteinExistence type="predicted"/>
<dbReference type="EMBL" id="BAAFGZ010000353">
    <property type="protein sequence ID" value="GAB0138065.1"/>
    <property type="molecule type" value="Genomic_DNA"/>
</dbReference>
<evidence type="ECO:0000313" key="2">
    <source>
        <dbReference type="EMBL" id="GAB0138065.1"/>
    </source>
</evidence>
<dbReference type="SUPFAM" id="SSF56112">
    <property type="entry name" value="Protein kinase-like (PK-like)"/>
    <property type="match status" value="1"/>
</dbReference>
<dbReference type="Proteomes" id="UP001562357">
    <property type="component" value="Unassembled WGS sequence"/>
</dbReference>
<organism evidence="2 3">
    <name type="scientific">Epichloe bromicola</name>
    <dbReference type="NCBI Taxonomy" id="79588"/>
    <lineage>
        <taxon>Eukaryota</taxon>
        <taxon>Fungi</taxon>
        <taxon>Dikarya</taxon>
        <taxon>Ascomycota</taxon>
        <taxon>Pezizomycotina</taxon>
        <taxon>Sordariomycetes</taxon>
        <taxon>Hypocreomycetidae</taxon>
        <taxon>Hypocreales</taxon>
        <taxon>Clavicipitaceae</taxon>
        <taxon>Epichloe</taxon>
    </lineage>
</organism>
<protein>
    <recommendedName>
        <fullName evidence="4">Aminoglycoside phosphotransferase domain-containing protein</fullName>
    </recommendedName>
</protein>
<name>A0ABQ0CX82_9HYPO</name>
<dbReference type="InterPro" id="IPR011009">
    <property type="entry name" value="Kinase-like_dom_sf"/>
</dbReference>
<gene>
    <name evidence="2" type="primary">g6311</name>
    <name evidence="2" type="ORF">EsDP_00006311</name>
</gene>
<keyword evidence="3" id="KW-1185">Reference proteome</keyword>
<reference evidence="3" key="1">
    <citation type="submission" date="2024-06" db="EMBL/GenBank/DDBJ databases">
        <title>Draft Genome Sequences of Epichloe bromicola Strains Isolated from Elymus ciliaris.</title>
        <authorList>
            <consortium name="Epichloe bromicola genome sequencing consortium"/>
            <person name="Miura A."/>
            <person name="Imano S."/>
            <person name="Ashida A."/>
            <person name="Sato I."/>
            <person name="Chiba S."/>
            <person name="Tanaka A."/>
            <person name="Camagna M."/>
            <person name="Takemoto D."/>
        </authorList>
    </citation>
    <scope>NUCLEOTIDE SEQUENCE [LARGE SCALE GENOMIC DNA]</scope>
    <source>
        <strain evidence="3">DP</strain>
    </source>
</reference>
<evidence type="ECO:0000313" key="3">
    <source>
        <dbReference type="Proteomes" id="UP001562357"/>
    </source>
</evidence>
<evidence type="ECO:0000256" key="1">
    <source>
        <dbReference type="SAM" id="MobiDB-lite"/>
    </source>
</evidence>
<sequence>MPTGLMSPGLQWRPNVPSTNHSDLAGGRQTPPLPLLHDLARLPLKRWPWLILQRFRSARNTTGISASVDHVLRPDTTGLRVYDAGGVSAVWEIGNAFLKVKISSSPSMTREHVTLAGVKAIPPSFDIPNLLYHGEWTGRHYLVLSKVPGQTLADAWPTMDEVTKCHYADRVVDICNELGKLQAKHIGGLDGNQLLDPLLIKRGEEEDFSHENLLRVARN</sequence>
<dbReference type="InterPro" id="IPR051678">
    <property type="entry name" value="AGP_Transferase"/>
</dbReference>
<comment type="caution">
    <text evidence="2">The sequence shown here is derived from an EMBL/GenBank/DDBJ whole genome shotgun (WGS) entry which is preliminary data.</text>
</comment>